<reference evidence="5" key="1">
    <citation type="submission" date="2014-12" db="EMBL/GenBank/DDBJ databases">
        <authorList>
            <person name="Jaenicke S."/>
        </authorList>
    </citation>
    <scope>NUCLEOTIDE SEQUENCE [LARGE SCALE GENOMIC DNA]</scope>
    <source>
        <strain evidence="5">CBS1600</strain>
    </source>
</reference>
<dbReference type="Pfam" id="PF02798">
    <property type="entry name" value="GST_N"/>
    <property type="match status" value="1"/>
</dbReference>
<evidence type="ECO:0000313" key="5">
    <source>
        <dbReference type="EMBL" id="CEP23372.1"/>
    </source>
</evidence>
<dbReference type="STRING" id="983966.A0A0H5C6A7"/>
<protein>
    <submittedName>
        <fullName evidence="6">Nitrogen catabolite repression transcriptional regulator</fullName>
    </submittedName>
</protein>
<dbReference type="InterPro" id="IPR036249">
    <property type="entry name" value="Thioredoxin-like_sf"/>
</dbReference>
<dbReference type="Proteomes" id="UP000094389">
    <property type="component" value="Unassembled WGS sequence"/>
</dbReference>
<organism evidence="5 7">
    <name type="scientific">Cyberlindnera jadinii (strain ATCC 18201 / CBS 1600 / BCRC 20928 / JCM 3617 / NBRC 0987 / NRRL Y-1542)</name>
    <name type="common">Torula yeast</name>
    <name type="synonym">Candida utilis</name>
    <dbReference type="NCBI Taxonomy" id="983966"/>
    <lineage>
        <taxon>Eukaryota</taxon>
        <taxon>Fungi</taxon>
        <taxon>Dikarya</taxon>
        <taxon>Ascomycota</taxon>
        <taxon>Saccharomycotina</taxon>
        <taxon>Saccharomycetes</taxon>
        <taxon>Phaffomycetales</taxon>
        <taxon>Phaffomycetaceae</taxon>
        <taxon>Cyberlindnera</taxon>
    </lineage>
</organism>
<dbReference type="Pfam" id="PF00043">
    <property type="entry name" value="GST_C"/>
    <property type="match status" value="1"/>
</dbReference>
<dbReference type="RefSeq" id="XP_020070803.1">
    <property type="nucleotide sequence ID" value="XM_020215068.1"/>
</dbReference>
<evidence type="ECO:0000256" key="1">
    <source>
        <dbReference type="ARBA" id="ARBA00007409"/>
    </source>
</evidence>
<dbReference type="PANTHER" id="PTHR44051:SF8">
    <property type="entry name" value="GLUTATHIONE S-TRANSFERASE GSTA"/>
    <property type="match status" value="1"/>
</dbReference>
<dbReference type="CDD" id="cd03048">
    <property type="entry name" value="GST_N_Ure2p_like"/>
    <property type="match status" value="1"/>
</dbReference>
<feature type="domain" description="GST N-terminal" evidence="3">
    <location>
        <begin position="17"/>
        <end position="103"/>
    </location>
</feature>
<dbReference type="EMBL" id="KV453930">
    <property type="protein sequence ID" value="ODV73764.1"/>
    <property type="molecule type" value="Genomic_DNA"/>
</dbReference>
<accession>A0A1E4S2J9</accession>
<evidence type="ECO:0000313" key="6">
    <source>
        <dbReference type="EMBL" id="ODV73764.1"/>
    </source>
</evidence>
<evidence type="ECO:0000313" key="7">
    <source>
        <dbReference type="Proteomes" id="UP000038830"/>
    </source>
</evidence>
<dbReference type="PROSITE" id="PS50405">
    <property type="entry name" value="GST_CTER"/>
    <property type="match status" value="1"/>
</dbReference>
<sequence>MALEEIEGDPHSTQLQPPYLKVYTGPTPNGFKITTLLKLLNVEFQRREMDMGKGEHKQPWYLKIHPDGRVPAISDVDVDGNRTVLFESAIILEYLADKYDTERKYSYDKSSPLYWKQMEWLVYGSANNDPVQGAAFFHILVLKTDPPGGKDAYVQQTNRILKVYNDRLVENNGWFVGDHLNIADIGIIAFLKVSVESLGIKLDAFPAVADWMKRVTDISGVGESISGA</sequence>
<gene>
    <name evidence="5" type="ORF">BN1211_3950</name>
    <name evidence="6" type="ORF">CYBJADRAFT_167772</name>
</gene>
<comment type="similarity">
    <text evidence="1 2">Belongs to the GST superfamily.</text>
</comment>
<dbReference type="SFLD" id="SFLDG00358">
    <property type="entry name" value="Main_(cytGST)"/>
    <property type="match status" value="1"/>
</dbReference>
<dbReference type="InterPro" id="IPR010987">
    <property type="entry name" value="Glutathione-S-Trfase_C-like"/>
</dbReference>
<dbReference type="PANTHER" id="PTHR44051">
    <property type="entry name" value="GLUTATHIONE S-TRANSFERASE-RELATED"/>
    <property type="match status" value="1"/>
</dbReference>
<keyword evidence="8" id="KW-1185">Reference proteome</keyword>
<evidence type="ECO:0000256" key="2">
    <source>
        <dbReference type="RuleBase" id="RU003494"/>
    </source>
</evidence>
<reference evidence="6 8" key="3">
    <citation type="journal article" date="2016" name="Proc. Natl. Acad. Sci. U.S.A.">
        <title>Comparative genomics of biotechnologically important yeasts.</title>
        <authorList>
            <person name="Riley R."/>
            <person name="Haridas S."/>
            <person name="Wolfe K.H."/>
            <person name="Lopes M.R."/>
            <person name="Hittinger C.T."/>
            <person name="Goeker M."/>
            <person name="Salamov A.A."/>
            <person name="Wisecaver J.H."/>
            <person name="Long T.M."/>
            <person name="Calvey C.H."/>
            <person name="Aerts A.L."/>
            <person name="Barry K.W."/>
            <person name="Choi C."/>
            <person name="Clum A."/>
            <person name="Coughlan A.Y."/>
            <person name="Deshpande S."/>
            <person name="Douglass A.P."/>
            <person name="Hanson S.J."/>
            <person name="Klenk H.-P."/>
            <person name="LaButti K.M."/>
            <person name="Lapidus A."/>
            <person name="Lindquist E.A."/>
            <person name="Lipzen A.M."/>
            <person name="Meier-Kolthoff J.P."/>
            <person name="Ohm R.A."/>
            <person name="Otillar R.P."/>
            <person name="Pangilinan J.L."/>
            <person name="Peng Y."/>
            <person name="Rokas A."/>
            <person name="Rosa C.A."/>
            <person name="Scheuner C."/>
            <person name="Sibirny A.A."/>
            <person name="Slot J.C."/>
            <person name="Stielow J.B."/>
            <person name="Sun H."/>
            <person name="Kurtzman C.P."/>
            <person name="Blackwell M."/>
            <person name="Grigoriev I.V."/>
            <person name="Jeffries T.W."/>
        </authorList>
    </citation>
    <scope>NUCLEOTIDE SEQUENCE [LARGE SCALE GENOMIC DNA]</scope>
    <source>
        <strain evidence="8">ATCC 18201 / CBS 1600 / BCRC 20928 / JCM 3617 / NBRC 0987 / NRRL Y-1542</strain>
        <strain evidence="6">NRRL Y-1542</strain>
    </source>
</reference>
<reference evidence="7" key="2">
    <citation type="journal article" date="2015" name="J. Biotechnol.">
        <title>The structure of the Cyberlindnera jadinii genome and its relation to Candida utilis analyzed by the occurrence of single nucleotide polymorphisms.</title>
        <authorList>
            <person name="Rupp O."/>
            <person name="Brinkrolf K."/>
            <person name="Buerth C."/>
            <person name="Kunigo M."/>
            <person name="Schneider J."/>
            <person name="Jaenicke S."/>
            <person name="Goesmann A."/>
            <person name="Puehler A."/>
            <person name="Jaeger K.-E."/>
            <person name="Ernst J.F."/>
        </authorList>
    </citation>
    <scope>NUCLEOTIDE SEQUENCE [LARGE SCALE GENOMIC DNA]</scope>
    <source>
        <strain evidence="7">ATCC 18201 / CBS 1600 / BCRC 20928 / JCM 3617 / NBRC 0987 / NRRL Y-1542</strain>
    </source>
</reference>
<evidence type="ECO:0000259" key="4">
    <source>
        <dbReference type="PROSITE" id="PS50405"/>
    </source>
</evidence>
<dbReference type="InterPro" id="IPR004046">
    <property type="entry name" value="GST_C"/>
</dbReference>
<dbReference type="Gene3D" id="1.20.1050.130">
    <property type="match status" value="1"/>
</dbReference>
<dbReference type="AlphaFoldDB" id="A0A0H5C6A7"/>
<evidence type="ECO:0000259" key="3">
    <source>
        <dbReference type="PROSITE" id="PS50404"/>
    </source>
</evidence>
<name>A0A0H5C6A7_CYBJN</name>
<dbReference type="SFLD" id="SFLDS00019">
    <property type="entry name" value="Glutathione_Transferase_(cytos"/>
    <property type="match status" value="1"/>
</dbReference>
<dbReference type="SUPFAM" id="SSF52833">
    <property type="entry name" value="Thioredoxin-like"/>
    <property type="match status" value="1"/>
</dbReference>
<dbReference type="OMA" id="TLAQSEW"/>
<dbReference type="GeneID" id="30989464"/>
<dbReference type="Proteomes" id="UP000038830">
    <property type="component" value="Unassembled WGS sequence"/>
</dbReference>
<dbReference type="PROSITE" id="PS50404">
    <property type="entry name" value="GST_NTER"/>
    <property type="match status" value="1"/>
</dbReference>
<dbReference type="OrthoDB" id="422574at2759"/>
<dbReference type="InterPro" id="IPR036282">
    <property type="entry name" value="Glutathione-S-Trfase_C_sf"/>
</dbReference>
<accession>A0A0H5C6A7</accession>
<dbReference type="InterPro" id="IPR004045">
    <property type="entry name" value="Glutathione_S-Trfase_N"/>
</dbReference>
<dbReference type="EMBL" id="CDQK01000004">
    <property type="protein sequence ID" value="CEP23372.1"/>
    <property type="molecule type" value="Genomic_DNA"/>
</dbReference>
<feature type="domain" description="GST C-terminal" evidence="4">
    <location>
        <begin position="113"/>
        <end position="228"/>
    </location>
</feature>
<dbReference type="InterPro" id="IPR040079">
    <property type="entry name" value="Glutathione_S-Trfase"/>
</dbReference>
<evidence type="ECO:0000313" key="8">
    <source>
        <dbReference type="Proteomes" id="UP000094389"/>
    </source>
</evidence>
<dbReference type="SUPFAM" id="SSF47616">
    <property type="entry name" value="GST C-terminal domain-like"/>
    <property type="match status" value="1"/>
</dbReference>
<proteinExistence type="inferred from homology"/>